<keyword evidence="2" id="KW-1185">Reference proteome</keyword>
<protein>
    <submittedName>
        <fullName evidence="1">Uncharacterized protein</fullName>
    </submittedName>
</protein>
<comment type="caution">
    <text evidence="1">The sequence shown here is derived from an EMBL/GenBank/DDBJ whole genome shotgun (WGS) entry which is preliminary data.</text>
</comment>
<sequence length="121" mass="13609">MKTQVVNQMELPCQLCQLRENRIEAESTLSCHGFWKQMAMQHAHGDCLGKLLACLLREKHHSAPAVAIRFADGTVPTSQGAINDTFWDCYWRLYLEPATPHQNCVLEILAGTSLPRLSTSQ</sequence>
<proteinExistence type="predicted"/>
<name>A0AAV7LHM1_PLEWA</name>
<dbReference type="AlphaFoldDB" id="A0AAV7LHM1"/>
<organism evidence="1 2">
    <name type="scientific">Pleurodeles waltl</name>
    <name type="common">Iberian ribbed newt</name>
    <dbReference type="NCBI Taxonomy" id="8319"/>
    <lineage>
        <taxon>Eukaryota</taxon>
        <taxon>Metazoa</taxon>
        <taxon>Chordata</taxon>
        <taxon>Craniata</taxon>
        <taxon>Vertebrata</taxon>
        <taxon>Euteleostomi</taxon>
        <taxon>Amphibia</taxon>
        <taxon>Batrachia</taxon>
        <taxon>Caudata</taxon>
        <taxon>Salamandroidea</taxon>
        <taxon>Salamandridae</taxon>
        <taxon>Pleurodelinae</taxon>
        <taxon>Pleurodeles</taxon>
    </lineage>
</organism>
<dbReference type="EMBL" id="JANPWB010000015">
    <property type="protein sequence ID" value="KAJ1091156.1"/>
    <property type="molecule type" value="Genomic_DNA"/>
</dbReference>
<evidence type="ECO:0000313" key="1">
    <source>
        <dbReference type="EMBL" id="KAJ1091156.1"/>
    </source>
</evidence>
<reference evidence="1" key="1">
    <citation type="journal article" date="2022" name="bioRxiv">
        <title>Sequencing and chromosome-scale assembly of the giantPleurodeles waltlgenome.</title>
        <authorList>
            <person name="Brown T."/>
            <person name="Elewa A."/>
            <person name="Iarovenko S."/>
            <person name="Subramanian E."/>
            <person name="Araus A.J."/>
            <person name="Petzold A."/>
            <person name="Susuki M."/>
            <person name="Suzuki K.-i.T."/>
            <person name="Hayashi T."/>
            <person name="Toyoda A."/>
            <person name="Oliveira C."/>
            <person name="Osipova E."/>
            <person name="Leigh N.D."/>
            <person name="Simon A."/>
            <person name="Yun M.H."/>
        </authorList>
    </citation>
    <scope>NUCLEOTIDE SEQUENCE</scope>
    <source>
        <strain evidence="1">20211129_DDA</strain>
        <tissue evidence="1">Liver</tissue>
    </source>
</reference>
<gene>
    <name evidence="1" type="ORF">NDU88_004283</name>
</gene>
<evidence type="ECO:0000313" key="2">
    <source>
        <dbReference type="Proteomes" id="UP001066276"/>
    </source>
</evidence>
<dbReference type="Proteomes" id="UP001066276">
    <property type="component" value="Chromosome 11"/>
</dbReference>
<accession>A0AAV7LHM1</accession>